<evidence type="ECO:0000313" key="2">
    <source>
        <dbReference type="EMBL" id="BBY26088.1"/>
    </source>
</evidence>
<accession>A0A7I7QIH4</accession>
<proteinExistence type="predicted"/>
<reference evidence="2 3" key="1">
    <citation type="journal article" date="2019" name="Emerg. Microbes Infect.">
        <title>Comprehensive subspecies identification of 175 nontuberculous mycobacteria species based on 7547 genomic profiles.</title>
        <authorList>
            <person name="Matsumoto Y."/>
            <person name="Kinjo T."/>
            <person name="Motooka D."/>
            <person name="Nabeya D."/>
            <person name="Jung N."/>
            <person name="Uechi K."/>
            <person name="Horii T."/>
            <person name="Iida T."/>
            <person name="Fujita J."/>
            <person name="Nakamura S."/>
        </authorList>
    </citation>
    <scope>NUCLEOTIDE SEQUENCE [LARGE SCALE GENOMIC DNA]</scope>
    <source>
        <strain evidence="2 3">JCM 17899</strain>
    </source>
</reference>
<dbReference type="KEGG" id="msei:MSEDJ_01840"/>
<keyword evidence="1" id="KW-1133">Transmembrane helix</keyword>
<dbReference type="Proteomes" id="UP000467193">
    <property type="component" value="Chromosome"/>
</dbReference>
<feature type="transmembrane region" description="Helical" evidence="1">
    <location>
        <begin position="94"/>
        <end position="112"/>
    </location>
</feature>
<feature type="transmembrane region" description="Helical" evidence="1">
    <location>
        <begin position="12"/>
        <end position="30"/>
    </location>
</feature>
<keyword evidence="1" id="KW-0812">Transmembrane</keyword>
<dbReference type="AlphaFoldDB" id="A0A7I7QIH4"/>
<name>A0A7I7QIH4_9MYCO</name>
<evidence type="ECO:0000313" key="3">
    <source>
        <dbReference type="Proteomes" id="UP000467193"/>
    </source>
</evidence>
<sequence>MAVTRLIRDRFVIGLLAAAAIGLGVFALLWPVSLDDHDRWGARIVCGTGISSDHSQAEATGGIGFPDDSLSLDPTVRTDYVAQCDSATWWRRSWAAALIVPGAVVSGALLRASHRQETGR</sequence>
<evidence type="ECO:0000256" key="1">
    <source>
        <dbReference type="SAM" id="Phobius"/>
    </source>
</evidence>
<evidence type="ECO:0008006" key="4">
    <source>
        <dbReference type="Google" id="ProtNLM"/>
    </source>
</evidence>
<gene>
    <name evidence="2" type="ORF">MSEDJ_01840</name>
</gene>
<keyword evidence="3" id="KW-1185">Reference proteome</keyword>
<keyword evidence="1" id="KW-0472">Membrane</keyword>
<organism evidence="2 3">
    <name type="scientific">Mycolicibacterium sediminis</name>
    <dbReference type="NCBI Taxonomy" id="1286180"/>
    <lineage>
        <taxon>Bacteria</taxon>
        <taxon>Bacillati</taxon>
        <taxon>Actinomycetota</taxon>
        <taxon>Actinomycetes</taxon>
        <taxon>Mycobacteriales</taxon>
        <taxon>Mycobacteriaceae</taxon>
        <taxon>Mycolicibacterium</taxon>
    </lineage>
</organism>
<protein>
    <recommendedName>
        <fullName evidence="4">Transmembrane protein</fullName>
    </recommendedName>
</protein>
<dbReference type="EMBL" id="AP022588">
    <property type="protein sequence ID" value="BBY26088.1"/>
    <property type="molecule type" value="Genomic_DNA"/>
</dbReference>